<organism evidence="2 3">
    <name type="scientific">Herbaspirillum frisingense GSF30</name>
    <dbReference type="NCBI Taxonomy" id="864073"/>
    <lineage>
        <taxon>Bacteria</taxon>
        <taxon>Pseudomonadati</taxon>
        <taxon>Pseudomonadota</taxon>
        <taxon>Betaproteobacteria</taxon>
        <taxon>Burkholderiales</taxon>
        <taxon>Oxalobacteraceae</taxon>
        <taxon>Herbaspirillum</taxon>
    </lineage>
</organism>
<accession>A0AAI9N594</accession>
<dbReference type="Gene3D" id="3.90.1300.10">
    <property type="entry name" value="Amidase signature (AS) domain"/>
    <property type="match status" value="1"/>
</dbReference>
<evidence type="ECO:0000313" key="2">
    <source>
        <dbReference type="EMBL" id="EOA06052.1"/>
    </source>
</evidence>
<dbReference type="PANTHER" id="PTHR46310:SF7">
    <property type="entry name" value="AMIDASE 1"/>
    <property type="match status" value="1"/>
</dbReference>
<dbReference type="Proteomes" id="UP000006772">
    <property type="component" value="Unassembled WGS sequence"/>
</dbReference>
<gene>
    <name evidence="2" type="ORF">HFRIS_004408</name>
</gene>
<evidence type="ECO:0000259" key="1">
    <source>
        <dbReference type="Pfam" id="PF01425"/>
    </source>
</evidence>
<reference evidence="2 3" key="1">
    <citation type="journal article" date="2013" name="Front. Microbiol.">
        <title>The genome of the endophytic bacterium H. frisingense GSF30(T) identifies diverse strategies in the Herbaspirillum genus to interact with plants.</title>
        <authorList>
            <person name="Straub D."/>
            <person name="Rothballer M."/>
            <person name="Hartmann A."/>
            <person name="Ludewig U."/>
        </authorList>
    </citation>
    <scope>NUCLEOTIDE SEQUENCE [LARGE SCALE GENOMIC DNA]</scope>
    <source>
        <strain evidence="2 3">GSF30</strain>
    </source>
</reference>
<dbReference type="EMBL" id="AEEC02000004">
    <property type="protein sequence ID" value="EOA06052.1"/>
    <property type="molecule type" value="Genomic_DNA"/>
</dbReference>
<name>A0AAI9N594_9BURK</name>
<comment type="caution">
    <text evidence="2">The sequence shown here is derived from an EMBL/GenBank/DDBJ whole genome shotgun (WGS) entry which is preliminary data.</text>
</comment>
<protein>
    <submittedName>
        <fullName evidence="2">Glutamyl-tRNA(Gln) amidotransferase subunit A</fullName>
    </submittedName>
</protein>
<feature type="domain" description="Amidase" evidence="1">
    <location>
        <begin position="293"/>
        <end position="405"/>
    </location>
</feature>
<evidence type="ECO:0000313" key="3">
    <source>
        <dbReference type="Proteomes" id="UP000006772"/>
    </source>
</evidence>
<dbReference type="SUPFAM" id="SSF75304">
    <property type="entry name" value="Amidase signature (AS) enzymes"/>
    <property type="match status" value="1"/>
</dbReference>
<dbReference type="AlphaFoldDB" id="A0AAI9N594"/>
<proteinExistence type="predicted"/>
<dbReference type="RefSeq" id="WP_006462036.1">
    <property type="nucleotide sequence ID" value="NZ_AEEC02000004.1"/>
</dbReference>
<dbReference type="InterPro" id="IPR036928">
    <property type="entry name" value="AS_sf"/>
</dbReference>
<feature type="domain" description="Amidase" evidence="1">
    <location>
        <begin position="43"/>
        <end position="201"/>
    </location>
</feature>
<dbReference type="NCBIfam" id="NF006169">
    <property type="entry name" value="PRK08310.1"/>
    <property type="match status" value="1"/>
</dbReference>
<dbReference type="InterPro" id="IPR023631">
    <property type="entry name" value="Amidase_dom"/>
</dbReference>
<dbReference type="Pfam" id="PF01425">
    <property type="entry name" value="Amidase"/>
    <property type="match status" value="2"/>
</dbReference>
<dbReference type="PANTHER" id="PTHR46310">
    <property type="entry name" value="AMIDASE 1"/>
    <property type="match status" value="1"/>
</dbReference>
<sequence>MNTASGIAPVITNTNTNATTATAFDIDDHVGAFVAHGRFTLAGAASGPLAGLRFAAKDLFDVAGQPTGAGNPDWLRTHAIPRRSNALVDQLLQAGATLVGKTLTDELAYSIHGDNHHYGTPINSAAPERVPGGSSSGSAAAVAARLCDFALGTDTGGSTRVPASYCGVWGLRTSFGLLSTASMAPLCPSFDTATWLAHDPEVFERVGRTLLPGTADTPLRTVLLPFDMLELADPEFHPVLHRVYEGLRSTMPGEHMRLSGAEGELERWRQAYVSASAYDAWQCHGDWISQTRPAFGPAVQARWDMARDTSAETARAAREKQDLVRHRVRTLLGADGVAVIPSASSVAPLRDASAAEIDQVRARTFRLTCVAGLAGLPQVSLPFTSPAGLPIGVSLLGPAGSDLALIGLATRIWRTLQGGAG</sequence>